<reference evidence="6" key="2">
    <citation type="journal article" date="2021" name="PeerJ">
        <title>Extensive microbial diversity within the chicken gut microbiome revealed by metagenomics and culture.</title>
        <authorList>
            <person name="Gilroy R."/>
            <person name="Ravi A."/>
            <person name="Getino M."/>
            <person name="Pursley I."/>
            <person name="Horton D.L."/>
            <person name="Alikhan N.F."/>
            <person name="Baker D."/>
            <person name="Gharbi K."/>
            <person name="Hall N."/>
            <person name="Watson M."/>
            <person name="Adriaenssens E.M."/>
            <person name="Foster-Nyarko E."/>
            <person name="Jarju S."/>
            <person name="Secka A."/>
            <person name="Antonio M."/>
            <person name="Oren A."/>
            <person name="Chaudhuri R.R."/>
            <person name="La Ragione R."/>
            <person name="Hildebrand F."/>
            <person name="Pallen M.J."/>
        </authorList>
    </citation>
    <scope>NUCLEOTIDE SEQUENCE</scope>
    <source>
        <strain evidence="6">CHK176-22527</strain>
    </source>
</reference>
<evidence type="ECO:0000256" key="3">
    <source>
        <dbReference type="ARBA" id="ARBA00023125"/>
    </source>
</evidence>
<dbReference type="EMBL" id="DVLX01000089">
    <property type="protein sequence ID" value="HIU00070.1"/>
    <property type="molecule type" value="Genomic_DNA"/>
</dbReference>
<dbReference type="SUPFAM" id="SSF53850">
    <property type="entry name" value="Periplasmic binding protein-like II"/>
    <property type="match status" value="1"/>
</dbReference>
<dbReference type="InterPro" id="IPR005119">
    <property type="entry name" value="LysR_subst-bd"/>
</dbReference>
<dbReference type="PROSITE" id="PS50931">
    <property type="entry name" value="HTH_LYSR"/>
    <property type="match status" value="1"/>
</dbReference>
<evidence type="ECO:0000313" key="6">
    <source>
        <dbReference type="EMBL" id="HIU00070.1"/>
    </source>
</evidence>
<organism evidence="6 7">
    <name type="scientific">Candidatus Allocopromorpha excrementavium</name>
    <dbReference type="NCBI Taxonomy" id="2840741"/>
    <lineage>
        <taxon>Bacteria</taxon>
        <taxon>Bacillati</taxon>
        <taxon>Bacillota</taxon>
        <taxon>Clostridia</taxon>
        <taxon>Eubacteriales</taxon>
        <taxon>Eubacteriaceae</taxon>
        <taxon>Eubacteriaceae incertae sedis</taxon>
        <taxon>Candidatus Allocopromorpha</taxon>
    </lineage>
</organism>
<dbReference type="PANTHER" id="PTHR30346">
    <property type="entry name" value="TRANSCRIPTIONAL DUAL REGULATOR HCAR-RELATED"/>
    <property type="match status" value="1"/>
</dbReference>
<dbReference type="SUPFAM" id="SSF46785">
    <property type="entry name" value="Winged helix' DNA-binding domain"/>
    <property type="match status" value="1"/>
</dbReference>
<comment type="similarity">
    <text evidence="1">Belongs to the LysR transcriptional regulatory family.</text>
</comment>
<feature type="domain" description="HTH lysR-type" evidence="5">
    <location>
        <begin position="4"/>
        <end position="61"/>
    </location>
</feature>
<dbReference type="InterPro" id="IPR000847">
    <property type="entry name" value="LysR_HTH_N"/>
</dbReference>
<dbReference type="GO" id="GO:0003700">
    <property type="term" value="F:DNA-binding transcription factor activity"/>
    <property type="evidence" value="ECO:0007669"/>
    <property type="project" value="InterPro"/>
</dbReference>
<dbReference type="FunFam" id="1.10.10.10:FF:000001">
    <property type="entry name" value="LysR family transcriptional regulator"/>
    <property type="match status" value="1"/>
</dbReference>
<evidence type="ECO:0000256" key="2">
    <source>
        <dbReference type="ARBA" id="ARBA00023015"/>
    </source>
</evidence>
<gene>
    <name evidence="6" type="ORF">IAD12_07430</name>
</gene>
<dbReference type="PANTHER" id="PTHR30346:SF0">
    <property type="entry name" value="HCA OPERON TRANSCRIPTIONAL ACTIVATOR HCAR"/>
    <property type="match status" value="1"/>
</dbReference>
<keyword evidence="2" id="KW-0805">Transcription regulation</keyword>
<dbReference type="Pfam" id="PF00126">
    <property type="entry name" value="HTH_1"/>
    <property type="match status" value="1"/>
</dbReference>
<name>A0A9D1KW22_9FIRM</name>
<dbReference type="PRINTS" id="PR00039">
    <property type="entry name" value="HTHLYSR"/>
</dbReference>
<sequence length="302" mass="34323">MKSLTLNQIRSFLAVSQSLNFTSAARHNNVPQSTISRQINDLENQLGVKLFFRTKRDVKLTKEGLAFLPYAQEIFDTAKKGYYAVKQLHDGAQGRLSIANIITSDTLLLRSLKIFSQRYPDIVVDITYMSSGRQLPIEDEDPYDFHFIYMDMIPDNEEYNVLQSHTDKLCFIVPKDHRFATGKLDAASLQNERFILLSEEENPILYMHTMNYCQTHRFSPNITNQFSDIKSVLLSVSSGLGISIVPSSFESESLTSVIDFIPIDDDSYSIPCGIAWKKSMLNPAGKLFLDIVNEQISFTPHD</sequence>
<dbReference type="Pfam" id="PF03466">
    <property type="entry name" value="LysR_substrate"/>
    <property type="match status" value="1"/>
</dbReference>
<dbReference type="Proteomes" id="UP000824159">
    <property type="component" value="Unassembled WGS sequence"/>
</dbReference>
<dbReference type="AlphaFoldDB" id="A0A9D1KW22"/>
<evidence type="ECO:0000259" key="5">
    <source>
        <dbReference type="PROSITE" id="PS50931"/>
    </source>
</evidence>
<dbReference type="GO" id="GO:0032993">
    <property type="term" value="C:protein-DNA complex"/>
    <property type="evidence" value="ECO:0007669"/>
    <property type="project" value="TreeGrafter"/>
</dbReference>
<proteinExistence type="inferred from homology"/>
<keyword evidence="3" id="KW-0238">DNA-binding</keyword>
<evidence type="ECO:0000256" key="1">
    <source>
        <dbReference type="ARBA" id="ARBA00009437"/>
    </source>
</evidence>
<dbReference type="InterPro" id="IPR036388">
    <property type="entry name" value="WH-like_DNA-bd_sf"/>
</dbReference>
<evidence type="ECO:0000256" key="4">
    <source>
        <dbReference type="ARBA" id="ARBA00023163"/>
    </source>
</evidence>
<protein>
    <submittedName>
        <fullName evidence="6">LysR family transcriptional regulator</fullName>
    </submittedName>
</protein>
<keyword evidence="4" id="KW-0804">Transcription</keyword>
<dbReference type="Gene3D" id="1.10.10.10">
    <property type="entry name" value="Winged helix-like DNA-binding domain superfamily/Winged helix DNA-binding domain"/>
    <property type="match status" value="1"/>
</dbReference>
<dbReference type="CDD" id="cd08414">
    <property type="entry name" value="PBP2_LTTR_aromatics_like"/>
    <property type="match status" value="1"/>
</dbReference>
<dbReference type="InterPro" id="IPR036390">
    <property type="entry name" value="WH_DNA-bd_sf"/>
</dbReference>
<accession>A0A9D1KW22</accession>
<dbReference type="GO" id="GO:0003677">
    <property type="term" value="F:DNA binding"/>
    <property type="evidence" value="ECO:0007669"/>
    <property type="project" value="UniProtKB-KW"/>
</dbReference>
<comment type="caution">
    <text evidence="6">The sequence shown here is derived from an EMBL/GenBank/DDBJ whole genome shotgun (WGS) entry which is preliminary data.</text>
</comment>
<reference evidence="6" key="1">
    <citation type="submission" date="2020-10" db="EMBL/GenBank/DDBJ databases">
        <authorList>
            <person name="Gilroy R."/>
        </authorList>
    </citation>
    <scope>NUCLEOTIDE SEQUENCE</scope>
    <source>
        <strain evidence="6">CHK176-22527</strain>
    </source>
</reference>
<dbReference type="Gene3D" id="3.40.190.10">
    <property type="entry name" value="Periplasmic binding protein-like II"/>
    <property type="match status" value="2"/>
</dbReference>
<evidence type="ECO:0000313" key="7">
    <source>
        <dbReference type="Proteomes" id="UP000824159"/>
    </source>
</evidence>